<organism evidence="2 3">
    <name type="scientific">Microvirga tunisiensis</name>
    <dbReference type="NCBI Taxonomy" id="2108360"/>
    <lineage>
        <taxon>Bacteria</taxon>
        <taxon>Pseudomonadati</taxon>
        <taxon>Pseudomonadota</taxon>
        <taxon>Alphaproteobacteria</taxon>
        <taxon>Hyphomicrobiales</taxon>
        <taxon>Methylobacteriaceae</taxon>
        <taxon>Microvirga</taxon>
    </lineage>
</organism>
<keyword evidence="2" id="KW-0255">Endonuclease</keyword>
<dbReference type="GO" id="GO:0016020">
    <property type="term" value="C:membrane"/>
    <property type="evidence" value="ECO:0007669"/>
    <property type="project" value="GOC"/>
</dbReference>
<evidence type="ECO:0000313" key="3">
    <source>
        <dbReference type="Proteomes" id="UP000403266"/>
    </source>
</evidence>
<dbReference type="Pfam" id="PF03372">
    <property type="entry name" value="Exo_endo_phos"/>
    <property type="match status" value="1"/>
</dbReference>
<sequence length="257" mass="28508">MPRILTYNVHRCLGTDGRLSPSRIADVIAAYEPDVVALQELDVGRLRTGGIDQAHAIAQALGMHVHFHASLRVVEEEYGNAILTHRPSRLVKAEALPGWIRRPDLEPRGALWASVQIGGTEVQVINTHLGLRRHERLAQIDTLLGPHWLGQPACRDPVILVGDFNATPRSRAYQRLASHLSDAQAQSGLSRPRATFPSRLPMLRIDHVFVSRSIRVLRVETVRTPLARIASDHLPLLVEFQIAHGKGHKPSLAHAQE</sequence>
<dbReference type="InterPro" id="IPR005135">
    <property type="entry name" value="Endo/exonuclease/phosphatase"/>
</dbReference>
<feature type="domain" description="Endonuclease/exonuclease/phosphatase" evidence="1">
    <location>
        <begin position="5"/>
        <end position="233"/>
    </location>
</feature>
<dbReference type="PANTHER" id="PTHR14859:SF15">
    <property type="entry name" value="ENDONUCLEASE_EXONUCLEASE_PHOSPHATASE DOMAIN-CONTAINING PROTEIN"/>
    <property type="match status" value="1"/>
</dbReference>
<protein>
    <submittedName>
        <fullName evidence="2">Endonuclease/exonuclease/phosphatase family protein</fullName>
    </submittedName>
</protein>
<dbReference type="InterPro" id="IPR051916">
    <property type="entry name" value="GPI-anchor_lipid_remodeler"/>
</dbReference>
<accession>A0A5N7MAJ9</accession>
<dbReference type="PANTHER" id="PTHR14859">
    <property type="entry name" value="CALCOFLUOR WHITE HYPERSENSITIVE PROTEIN PRECURSOR"/>
    <property type="match status" value="1"/>
</dbReference>
<dbReference type="EMBL" id="VOSK01000002">
    <property type="protein sequence ID" value="MPR23951.1"/>
    <property type="molecule type" value="Genomic_DNA"/>
</dbReference>
<reference evidence="2 3" key="1">
    <citation type="journal article" date="2019" name="Syst. Appl. Microbiol.">
        <title>Microvirga tunisiensis sp. nov., a root nodule symbiotic bacterium isolated from Lupinus micranthus and L. luteus grown in Northern Tunisia.</title>
        <authorList>
            <person name="Msaddak A."/>
            <person name="Rejili M."/>
            <person name="Duran D."/>
            <person name="Mars M."/>
            <person name="Palacios J.M."/>
            <person name="Ruiz-Argueso T."/>
            <person name="Rey L."/>
            <person name="Imperial J."/>
        </authorList>
    </citation>
    <scope>NUCLEOTIDE SEQUENCE [LARGE SCALE GENOMIC DNA]</scope>
    <source>
        <strain evidence="2 3">Lmie10</strain>
    </source>
</reference>
<proteinExistence type="predicted"/>
<evidence type="ECO:0000313" key="2">
    <source>
        <dbReference type="EMBL" id="MPR23951.1"/>
    </source>
</evidence>
<dbReference type="GO" id="GO:0006506">
    <property type="term" value="P:GPI anchor biosynthetic process"/>
    <property type="evidence" value="ECO:0007669"/>
    <property type="project" value="TreeGrafter"/>
</dbReference>
<dbReference type="InterPro" id="IPR036691">
    <property type="entry name" value="Endo/exonu/phosph_ase_sf"/>
</dbReference>
<keyword evidence="2" id="KW-0378">Hydrolase</keyword>
<dbReference type="SUPFAM" id="SSF56219">
    <property type="entry name" value="DNase I-like"/>
    <property type="match status" value="1"/>
</dbReference>
<keyword evidence="2" id="KW-0269">Exonuclease</keyword>
<keyword evidence="2" id="KW-0540">Nuclease</keyword>
<dbReference type="GO" id="GO:0004519">
    <property type="term" value="F:endonuclease activity"/>
    <property type="evidence" value="ECO:0007669"/>
    <property type="project" value="UniProtKB-KW"/>
</dbReference>
<name>A0A5N7MAJ9_9HYPH</name>
<comment type="caution">
    <text evidence="2">The sequence shown here is derived from an EMBL/GenBank/DDBJ whole genome shotgun (WGS) entry which is preliminary data.</text>
</comment>
<evidence type="ECO:0000259" key="1">
    <source>
        <dbReference type="Pfam" id="PF03372"/>
    </source>
</evidence>
<dbReference type="GO" id="GO:0004527">
    <property type="term" value="F:exonuclease activity"/>
    <property type="evidence" value="ECO:0007669"/>
    <property type="project" value="UniProtKB-KW"/>
</dbReference>
<dbReference type="Proteomes" id="UP000403266">
    <property type="component" value="Unassembled WGS sequence"/>
</dbReference>
<gene>
    <name evidence="2" type="ORF">FS320_01630</name>
</gene>
<dbReference type="Gene3D" id="3.60.10.10">
    <property type="entry name" value="Endonuclease/exonuclease/phosphatase"/>
    <property type="match status" value="1"/>
</dbReference>
<keyword evidence="3" id="KW-1185">Reference proteome</keyword>
<dbReference type="RefSeq" id="WP_162002752.1">
    <property type="nucleotide sequence ID" value="NZ_VOSJ01000002.1"/>
</dbReference>
<dbReference type="AlphaFoldDB" id="A0A5N7MAJ9"/>